<keyword evidence="10" id="KW-1185">Reference proteome</keyword>
<keyword evidence="9" id="KW-0067">ATP-binding</keyword>
<feature type="transmembrane region" description="Helical" evidence="6">
    <location>
        <begin position="47"/>
        <end position="68"/>
    </location>
</feature>
<dbReference type="Proteomes" id="UP001597387">
    <property type="component" value="Unassembled WGS sequence"/>
</dbReference>
<keyword evidence="9" id="KW-0547">Nucleotide-binding</keyword>
<dbReference type="InterPro" id="IPR000700">
    <property type="entry name" value="PAS-assoc_C"/>
</dbReference>
<keyword evidence="6" id="KW-1133">Transmembrane helix</keyword>
<feature type="transmembrane region" description="Helical" evidence="6">
    <location>
        <begin position="80"/>
        <end position="100"/>
    </location>
</feature>
<dbReference type="Gene3D" id="3.30.450.20">
    <property type="entry name" value="PAS domain"/>
    <property type="match status" value="1"/>
</dbReference>
<gene>
    <name evidence="9" type="ORF">ACFSJU_06195</name>
</gene>
<feature type="transmembrane region" description="Helical" evidence="6">
    <location>
        <begin position="254"/>
        <end position="273"/>
    </location>
</feature>
<comment type="catalytic activity">
    <reaction evidence="1">
        <text>ATP + protein L-histidine = ADP + protein N-phospho-L-histidine.</text>
        <dbReference type="EC" id="2.7.13.3"/>
    </reaction>
</comment>
<feature type="domain" description="PAC" evidence="8">
    <location>
        <begin position="374"/>
        <end position="426"/>
    </location>
</feature>
<feature type="transmembrane region" description="Helical" evidence="6">
    <location>
        <begin position="183"/>
        <end position="203"/>
    </location>
</feature>
<keyword evidence="4" id="KW-0808">Transferase</keyword>
<dbReference type="InterPro" id="IPR004358">
    <property type="entry name" value="Sig_transdc_His_kin-like_C"/>
</dbReference>
<evidence type="ECO:0000259" key="7">
    <source>
        <dbReference type="PROSITE" id="PS50109"/>
    </source>
</evidence>
<evidence type="ECO:0000256" key="1">
    <source>
        <dbReference type="ARBA" id="ARBA00000085"/>
    </source>
</evidence>
<dbReference type="GO" id="GO:0005524">
    <property type="term" value="F:ATP binding"/>
    <property type="evidence" value="ECO:0007669"/>
    <property type="project" value="UniProtKB-KW"/>
</dbReference>
<organism evidence="9 10">
    <name type="scientific">Paradesertivirga mongoliensis</name>
    <dbReference type="NCBI Taxonomy" id="2100740"/>
    <lineage>
        <taxon>Bacteria</taxon>
        <taxon>Pseudomonadati</taxon>
        <taxon>Bacteroidota</taxon>
        <taxon>Sphingobacteriia</taxon>
        <taxon>Sphingobacteriales</taxon>
        <taxon>Sphingobacteriaceae</taxon>
        <taxon>Paradesertivirga</taxon>
    </lineage>
</organism>
<reference evidence="10" key="1">
    <citation type="journal article" date="2019" name="Int. J. Syst. Evol. Microbiol.">
        <title>The Global Catalogue of Microorganisms (GCM) 10K type strain sequencing project: providing services to taxonomists for standard genome sequencing and annotation.</title>
        <authorList>
            <consortium name="The Broad Institute Genomics Platform"/>
            <consortium name="The Broad Institute Genome Sequencing Center for Infectious Disease"/>
            <person name="Wu L."/>
            <person name="Ma J."/>
        </authorList>
    </citation>
    <scope>NUCLEOTIDE SEQUENCE [LARGE SCALE GENOMIC DNA]</scope>
    <source>
        <strain evidence="10">KCTC 42217</strain>
    </source>
</reference>
<dbReference type="PROSITE" id="PS50109">
    <property type="entry name" value="HIS_KIN"/>
    <property type="match status" value="1"/>
</dbReference>
<dbReference type="SUPFAM" id="SSF55874">
    <property type="entry name" value="ATPase domain of HSP90 chaperone/DNA topoisomerase II/histidine kinase"/>
    <property type="match status" value="1"/>
</dbReference>
<dbReference type="SUPFAM" id="SSF55785">
    <property type="entry name" value="PYP-like sensor domain (PAS domain)"/>
    <property type="match status" value="1"/>
</dbReference>
<dbReference type="PANTHER" id="PTHR43304">
    <property type="entry name" value="PHYTOCHROME-LIKE PROTEIN CPH1"/>
    <property type="match status" value="1"/>
</dbReference>
<dbReference type="InterPro" id="IPR052162">
    <property type="entry name" value="Sensor_kinase/Photoreceptor"/>
</dbReference>
<accession>A0ABW4ZJG9</accession>
<dbReference type="EC" id="2.7.13.3" evidence="2"/>
<name>A0ABW4ZJG9_9SPHI</name>
<evidence type="ECO:0000259" key="8">
    <source>
        <dbReference type="PROSITE" id="PS50113"/>
    </source>
</evidence>
<feature type="transmembrane region" description="Helical" evidence="6">
    <location>
        <begin position="151"/>
        <end position="171"/>
    </location>
</feature>
<comment type="caution">
    <text evidence="9">The sequence shown here is derived from an EMBL/GenBank/DDBJ whole genome shotgun (WGS) entry which is preliminary data.</text>
</comment>
<dbReference type="SMART" id="SM00387">
    <property type="entry name" value="HATPase_c"/>
    <property type="match status" value="1"/>
</dbReference>
<feature type="transmembrane region" description="Helical" evidence="6">
    <location>
        <begin position="21"/>
        <end position="41"/>
    </location>
</feature>
<feature type="transmembrane region" description="Helical" evidence="6">
    <location>
        <begin position="224"/>
        <end position="242"/>
    </location>
</feature>
<sequence length="653" mass="73313">MRKKRIDASHRHLSVQHHCGQAISLAGILVIFGWIIDSAVLKSLVPGFMAMNPVIAANFVLFGGWLLLNSKPEFKGTRYLTFLILLANSFGAILKLTEGFFPPGIEIDHILFPQLETNKIPPASILNLVILNAAFFVSLSRSKNKEYFFQALVLCCLVISSVYLCGYLFNYSSLIGASVLRPMALNTSICFMALSVGLLFSYPDKGYMRPIMSKKLGGTMARRIIPFLLFTPMVTGALRLWGQRFNFYNTELGVAIFVIATAFLSFILSYYFARRLNEIDTVRKLREDELREKTILLHQSEVLLEQTAGIAKVGGWEISLPDKSVSCTTELYKITEMNEETEMGFEDLLNCFGKESGQYFLNHFEQALKDGKPFEIEVKILKAKKHEIWVNAKARTIFNTEGEAIAIGGTLQDIDEAKKKELLLEESLEIINEQNKRLMNFTHIVSHNLRTHAGNIKSTLSIYEEEESAEEKAAILEMTKSAADSLQQTIADLNEIVATQSASKHLRSRLYFEDVFLTAKSVLERDIKTAQAIIVTDFSACPEMDYVAAYLESIFHNFISNAIKYRRPDVPPEIKVCTNMENGKVAMTFSDNGLGIDLEKYKGKLFGMYKTFHNHPDSTGVGLFLTKNQVESLGGNIAVDSQVNVGTTFKILF</sequence>
<evidence type="ECO:0000256" key="3">
    <source>
        <dbReference type="ARBA" id="ARBA00022553"/>
    </source>
</evidence>
<evidence type="ECO:0000256" key="2">
    <source>
        <dbReference type="ARBA" id="ARBA00012438"/>
    </source>
</evidence>
<dbReference type="EMBL" id="JBHUHZ010000001">
    <property type="protein sequence ID" value="MFD2161976.1"/>
    <property type="molecule type" value="Genomic_DNA"/>
</dbReference>
<dbReference type="Gene3D" id="3.30.565.10">
    <property type="entry name" value="Histidine kinase-like ATPase, C-terminal domain"/>
    <property type="match status" value="1"/>
</dbReference>
<dbReference type="PANTHER" id="PTHR43304:SF1">
    <property type="entry name" value="PAC DOMAIN-CONTAINING PROTEIN"/>
    <property type="match status" value="1"/>
</dbReference>
<dbReference type="RefSeq" id="WP_255898184.1">
    <property type="nucleotide sequence ID" value="NZ_JAFMZO010000001.1"/>
</dbReference>
<dbReference type="InterPro" id="IPR035965">
    <property type="entry name" value="PAS-like_dom_sf"/>
</dbReference>
<evidence type="ECO:0000313" key="9">
    <source>
        <dbReference type="EMBL" id="MFD2161976.1"/>
    </source>
</evidence>
<dbReference type="InterPro" id="IPR001610">
    <property type="entry name" value="PAC"/>
</dbReference>
<evidence type="ECO:0000256" key="4">
    <source>
        <dbReference type="ARBA" id="ARBA00022679"/>
    </source>
</evidence>
<dbReference type="Pfam" id="PF08447">
    <property type="entry name" value="PAS_3"/>
    <property type="match status" value="1"/>
</dbReference>
<evidence type="ECO:0000256" key="5">
    <source>
        <dbReference type="ARBA" id="ARBA00022777"/>
    </source>
</evidence>
<feature type="transmembrane region" description="Helical" evidence="6">
    <location>
        <begin position="120"/>
        <end position="139"/>
    </location>
</feature>
<dbReference type="InterPro" id="IPR013655">
    <property type="entry name" value="PAS_fold_3"/>
</dbReference>
<dbReference type="InterPro" id="IPR036890">
    <property type="entry name" value="HATPase_C_sf"/>
</dbReference>
<dbReference type="Gene3D" id="1.10.287.130">
    <property type="match status" value="1"/>
</dbReference>
<dbReference type="PRINTS" id="PR00344">
    <property type="entry name" value="BCTRLSENSOR"/>
</dbReference>
<keyword evidence="5" id="KW-0418">Kinase</keyword>
<evidence type="ECO:0000313" key="10">
    <source>
        <dbReference type="Proteomes" id="UP001597387"/>
    </source>
</evidence>
<proteinExistence type="predicted"/>
<protein>
    <recommendedName>
        <fullName evidence="2">histidine kinase</fullName>
        <ecNumber evidence="2">2.7.13.3</ecNumber>
    </recommendedName>
</protein>
<keyword evidence="6" id="KW-0812">Transmembrane</keyword>
<dbReference type="InterPro" id="IPR003594">
    <property type="entry name" value="HATPase_dom"/>
</dbReference>
<dbReference type="Pfam" id="PF02518">
    <property type="entry name" value="HATPase_c"/>
    <property type="match status" value="1"/>
</dbReference>
<evidence type="ECO:0000256" key="6">
    <source>
        <dbReference type="SAM" id="Phobius"/>
    </source>
</evidence>
<dbReference type="PROSITE" id="PS50113">
    <property type="entry name" value="PAC"/>
    <property type="match status" value="1"/>
</dbReference>
<keyword evidence="6" id="KW-0472">Membrane</keyword>
<feature type="domain" description="Histidine kinase" evidence="7">
    <location>
        <begin position="444"/>
        <end position="653"/>
    </location>
</feature>
<dbReference type="SMART" id="SM00086">
    <property type="entry name" value="PAC"/>
    <property type="match status" value="1"/>
</dbReference>
<dbReference type="InterPro" id="IPR005467">
    <property type="entry name" value="His_kinase_dom"/>
</dbReference>
<keyword evidence="3" id="KW-0597">Phosphoprotein</keyword>